<evidence type="ECO:0000256" key="6">
    <source>
        <dbReference type="ARBA" id="ARBA00023004"/>
    </source>
</evidence>
<dbReference type="EMBL" id="CP035108">
    <property type="protein sequence ID" value="QAR34460.1"/>
    <property type="molecule type" value="Genomic_DNA"/>
</dbReference>
<keyword evidence="3" id="KW-0479">Metal-binding</keyword>
<dbReference type="InterPro" id="IPR036280">
    <property type="entry name" value="Multihaem_cyt_sf"/>
</dbReference>
<evidence type="ECO:0000256" key="3">
    <source>
        <dbReference type="ARBA" id="ARBA00022723"/>
    </source>
</evidence>
<reference evidence="9 10" key="1">
    <citation type="submission" date="2019-01" db="EMBL/GenBank/DDBJ databases">
        <title>Geovibrio thiophilus DSM 11263, complete genome.</title>
        <authorList>
            <person name="Spring S."/>
            <person name="Bunk B."/>
            <person name="Sproer C."/>
        </authorList>
    </citation>
    <scope>NUCLEOTIDE SEQUENCE [LARGE SCALE GENOMIC DNA]</scope>
    <source>
        <strain evidence="9 10">DSM 11263</strain>
    </source>
</reference>
<sequence>MRIFFLFTIMAAGILLGTLSAHAASIVPDDENCMMCHKYPGLSRVSDEGYLRQFYVDSDRYTHSVHTKVKCSGCHTDIKEIPHKEAKIVDCAAECHITMGDSAKPFSHSKIVEELKGSIHNVDNEHVNARIAEDFPTCTDCHSNPTYRFITDDVRSVHDARSQDKIFQKCSVCHDQDPSYKHYFNHVTHRIKNLSASEDVVKTCSKCHSRDDMAEKHKLKNAASTYLDTFHGKAVEFGMENAPTCIDCHVRDGQSVHKILSHKSPDSATYVENRYKSCEGEGCHANTTREFGLIRMHVVIDKDLYPIEFWVALAFTVLTLGVFFMLQGLMILELIRIMFPKLSFRRKRNG</sequence>
<dbReference type="SUPFAM" id="SSF48695">
    <property type="entry name" value="Multiheme cytochromes"/>
    <property type="match status" value="1"/>
</dbReference>
<keyword evidence="1" id="KW-0813">Transport</keyword>
<feature type="signal peptide" evidence="8">
    <location>
        <begin position="1"/>
        <end position="23"/>
    </location>
</feature>
<dbReference type="PANTHER" id="PTHR35038">
    <property type="entry name" value="DISSIMILATORY SULFITE REDUCTASE SIRA"/>
    <property type="match status" value="1"/>
</dbReference>
<evidence type="ECO:0000256" key="8">
    <source>
        <dbReference type="SAM" id="SignalP"/>
    </source>
</evidence>
<dbReference type="InterPro" id="IPR051829">
    <property type="entry name" value="Multiheme_Cytochr_ET"/>
</dbReference>
<evidence type="ECO:0000256" key="4">
    <source>
        <dbReference type="ARBA" id="ARBA00022729"/>
    </source>
</evidence>
<evidence type="ECO:0000313" key="10">
    <source>
        <dbReference type="Proteomes" id="UP000287502"/>
    </source>
</evidence>
<keyword evidence="5" id="KW-0249">Electron transport</keyword>
<keyword evidence="7" id="KW-1133">Transmembrane helix</keyword>
<dbReference type="GO" id="GO:0046872">
    <property type="term" value="F:metal ion binding"/>
    <property type="evidence" value="ECO:0007669"/>
    <property type="project" value="UniProtKB-KW"/>
</dbReference>
<dbReference type="KEGG" id="gtl:EP073_03920"/>
<evidence type="ECO:0000256" key="7">
    <source>
        <dbReference type="SAM" id="Phobius"/>
    </source>
</evidence>
<name>A0A3R5X4S8_9BACT</name>
<dbReference type="OrthoDB" id="9814800at2"/>
<dbReference type="Gene3D" id="1.10.3820.10">
    <property type="entry name" value="Di-heme elbow motif domain"/>
    <property type="match status" value="1"/>
</dbReference>
<feature type="transmembrane region" description="Helical" evidence="7">
    <location>
        <begin position="309"/>
        <end position="339"/>
    </location>
</feature>
<feature type="chain" id="PRO_5018579283" evidence="8">
    <location>
        <begin position="24"/>
        <end position="350"/>
    </location>
</feature>
<keyword evidence="10" id="KW-1185">Reference proteome</keyword>
<dbReference type="PANTHER" id="PTHR35038:SF8">
    <property type="entry name" value="C-TYPE POLYHEME CYTOCHROME OMCC"/>
    <property type="match status" value="1"/>
</dbReference>
<gene>
    <name evidence="9" type="ORF">EP073_03920</name>
</gene>
<dbReference type="AlphaFoldDB" id="A0A3R5X4S8"/>
<keyword evidence="7" id="KW-0472">Membrane</keyword>
<evidence type="ECO:0000256" key="5">
    <source>
        <dbReference type="ARBA" id="ARBA00022982"/>
    </source>
</evidence>
<keyword evidence="7" id="KW-0812">Transmembrane</keyword>
<keyword evidence="6" id="KW-0408">Iron</keyword>
<evidence type="ECO:0000256" key="2">
    <source>
        <dbReference type="ARBA" id="ARBA00022617"/>
    </source>
</evidence>
<evidence type="ECO:0000313" key="9">
    <source>
        <dbReference type="EMBL" id="QAR34460.1"/>
    </source>
</evidence>
<dbReference type="InterPro" id="IPR038266">
    <property type="entry name" value="NapC/NirT_cytc_sf"/>
</dbReference>
<organism evidence="9 10">
    <name type="scientific">Geovibrio thiophilus</name>
    <dbReference type="NCBI Taxonomy" id="139438"/>
    <lineage>
        <taxon>Bacteria</taxon>
        <taxon>Pseudomonadati</taxon>
        <taxon>Deferribacterota</taxon>
        <taxon>Deferribacteres</taxon>
        <taxon>Deferribacterales</taxon>
        <taxon>Geovibrionaceae</taxon>
        <taxon>Geovibrio</taxon>
    </lineage>
</organism>
<dbReference type="Proteomes" id="UP000287502">
    <property type="component" value="Chromosome"/>
</dbReference>
<proteinExistence type="predicted"/>
<keyword evidence="2" id="KW-0349">Heme</keyword>
<protein>
    <submittedName>
        <fullName evidence="9">Cytochrome C</fullName>
    </submittedName>
</protein>
<accession>A0A3R5X4S8</accession>
<keyword evidence="4 8" id="KW-0732">Signal</keyword>
<evidence type="ECO:0000256" key="1">
    <source>
        <dbReference type="ARBA" id="ARBA00022448"/>
    </source>
</evidence>